<evidence type="ECO:0000313" key="8">
    <source>
        <dbReference type="EMBL" id="KAJ5238568.1"/>
    </source>
</evidence>
<name>A0A9W9TS02_9EURO</name>
<dbReference type="SUPFAM" id="SSF103473">
    <property type="entry name" value="MFS general substrate transporter"/>
    <property type="match status" value="1"/>
</dbReference>
<dbReference type="InterPro" id="IPR036259">
    <property type="entry name" value="MFS_trans_sf"/>
</dbReference>
<keyword evidence="4 7" id="KW-1133">Transmembrane helix</keyword>
<dbReference type="Pfam" id="PF07690">
    <property type="entry name" value="MFS_1"/>
    <property type="match status" value="1"/>
</dbReference>
<dbReference type="PANTHER" id="PTHR43791">
    <property type="entry name" value="PERMEASE-RELATED"/>
    <property type="match status" value="1"/>
</dbReference>
<evidence type="ECO:0000313" key="9">
    <source>
        <dbReference type="Proteomes" id="UP001150941"/>
    </source>
</evidence>
<evidence type="ECO:0000256" key="5">
    <source>
        <dbReference type="ARBA" id="ARBA00023136"/>
    </source>
</evidence>
<protein>
    <submittedName>
        <fullName evidence="8">MFS general substrate transporter</fullName>
    </submittedName>
</protein>
<feature type="transmembrane region" description="Helical" evidence="7">
    <location>
        <begin position="103"/>
        <end position="125"/>
    </location>
</feature>
<feature type="transmembrane region" description="Helical" evidence="7">
    <location>
        <begin position="456"/>
        <end position="478"/>
    </location>
</feature>
<dbReference type="GeneID" id="83199787"/>
<evidence type="ECO:0000256" key="3">
    <source>
        <dbReference type="ARBA" id="ARBA00022692"/>
    </source>
</evidence>
<dbReference type="EMBL" id="JAPQKS010000003">
    <property type="protein sequence ID" value="KAJ5238568.1"/>
    <property type="molecule type" value="Genomic_DNA"/>
</dbReference>
<dbReference type="GO" id="GO:0016020">
    <property type="term" value="C:membrane"/>
    <property type="evidence" value="ECO:0007669"/>
    <property type="project" value="UniProtKB-SubCell"/>
</dbReference>
<dbReference type="GO" id="GO:0022857">
    <property type="term" value="F:transmembrane transporter activity"/>
    <property type="evidence" value="ECO:0007669"/>
    <property type="project" value="InterPro"/>
</dbReference>
<feature type="transmembrane region" description="Helical" evidence="7">
    <location>
        <begin position="200"/>
        <end position="217"/>
    </location>
</feature>
<evidence type="ECO:0000256" key="4">
    <source>
        <dbReference type="ARBA" id="ARBA00022989"/>
    </source>
</evidence>
<dbReference type="RefSeq" id="XP_058331487.1">
    <property type="nucleotide sequence ID" value="XM_058472484.1"/>
</dbReference>
<proteinExistence type="predicted"/>
<feature type="transmembrane region" description="Helical" evidence="7">
    <location>
        <begin position="229"/>
        <end position="248"/>
    </location>
</feature>
<dbReference type="OrthoDB" id="6730379at2759"/>
<feature type="transmembrane region" description="Helical" evidence="7">
    <location>
        <begin position="362"/>
        <end position="381"/>
    </location>
</feature>
<dbReference type="InterPro" id="IPR011701">
    <property type="entry name" value="MFS"/>
</dbReference>
<comment type="subcellular location">
    <subcellularLocation>
        <location evidence="1">Membrane</location>
        <topology evidence="1">Multi-pass membrane protein</topology>
    </subcellularLocation>
</comment>
<feature type="region of interest" description="Disordered" evidence="6">
    <location>
        <begin position="1"/>
        <end position="23"/>
    </location>
</feature>
<evidence type="ECO:0000256" key="2">
    <source>
        <dbReference type="ARBA" id="ARBA00022448"/>
    </source>
</evidence>
<reference evidence="8" key="2">
    <citation type="journal article" date="2023" name="IMA Fungus">
        <title>Comparative genomic study of the Penicillium genus elucidates a diverse pangenome and 15 lateral gene transfer events.</title>
        <authorList>
            <person name="Petersen C."/>
            <person name="Sorensen T."/>
            <person name="Nielsen M.R."/>
            <person name="Sondergaard T.E."/>
            <person name="Sorensen J.L."/>
            <person name="Fitzpatrick D.A."/>
            <person name="Frisvad J.C."/>
            <person name="Nielsen K.L."/>
        </authorList>
    </citation>
    <scope>NUCLEOTIDE SEQUENCE</scope>
    <source>
        <strain evidence="8">IBT 19713</strain>
    </source>
</reference>
<keyword evidence="3 7" id="KW-0812">Transmembrane</keyword>
<gene>
    <name evidence="8" type="ORF">N7468_003187</name>
</gene>
<evidence type="ECO:0000256" key="1">
    <source>
        <dbReference type="ARBA" id="ARBA00004141"/>
    </source>
</evidence>
<sequence>MPEGPTTDPPANITDEDKKSARKSLDYSVDPVHMLGDDVATGDIISSSDYTEDEYKALTNKIDRFLMPMMFFFYGIQQTDKTSTGVQALFGMETDLALHGQQYQWLTTIFYLTYLIGEFPSVYLLQKFKPGRVLSIYITCWGICLICTSAAQTWSQLMAMRALQGFFESNISPGFLLLTGTWYRTEEHANRSLFWQSSEGFFSIVCNLMLYGIARYAEAHGGIAAWRCISLFLGSLTLAGAVAAFLLLGTPHEVRWLNEKEKRMATARTIDNQIAQDTVGKKWDWDQVVEAFQDPQLYFSFVNSFLADMPNGGITTFNSLIYETFGFSDWESMLYGCPRQAVYVVVFLAVAFYTRKVKNQRMWVMIASTIIPFVSLLVMSLLPNTPEYKWTKWGMYLMTAVFSLAIFLGWSLIPSNVAGKTKQSVISSMTMIGYCVGNMGGAQIFKTKDAPRYVSGTVACSICFALEALVILAWRLWYMRENRRRDRLAAASGLSKEEQEIKGRELGENDVTDLKNPYFRYTM</sequence>
<dbReference type="Proteomes" id="UP001150941">
    <property type="component" value="Unassembled WGS sequence"/>
</dbReference>
<dbReference type="PANTHER" id="PTHR43791:SF7">
    <property type="entry name" value="MAJOR FACILITATOR SUPERFAMILY (MFS) PROFILE DOMAIN-CONTAINING PROTEIN"/>
    <property type="match status" value="1"/>
</dbReference>
<keyword evidence="5 7" id="KW-0472">Membrane</keyword>
<keyword evidence="9" id="KW-1185">Reference proteome</keyword>
<organism evidence="8 9">
    <name type="scientific">Penicillium chermesinum</name>
    <dbReference type="NCBI Taxonomy" id="63820"/>
    <lineage>
        <taxon>Eukaryota</taxon>
        <taxon>Fungi</taxon>
        <taxon>Dikarya</taxon>
        <taxon>Ascomycota</taxon>
        <taxon>Pezizomycotina</taxon>
        <taxon>Eurotiomycetes</taxon>
        <taxon>Eurotiomycetidae</taxon>
        <taxon>Eurotiales</taxon>
        <taxon>Aspergillaceae</taxon>
        <taxon>Penicillium</taxon>
    </lineage>
</organism>
<reference evidence="8" key="1">
    <citation type="submission" date="2022-11" db="EMBL/GenBank/DDBJ databases">
        <authorList>
            <person name="Petersen C."/>
        </authorList>
    </citation>
    <scope>NUCLEOTIDE SEQUENCE</scope>
    <source>
        <strain evidence="8">IBT 19713</strain>
    </source>
</reference>
<comment type="caution">
    <text evidence="8">The sequence shown here is derived from an EMBL/GenBank/DDBJ whole genome shotgun (WGS) entry which is preliminary data.</text>
</comment>
<feature type="transmembrane region" description="Helical" evidence="7">
    <location>
        <begin position="333"/>
        <end position="353"/>
    </location>
</feature>
<feature type="transmembrane region" description="Helical" evidence="7">
    <location>
        <begin position="425"/>
        <end position="444"/>
    </location>
</feature>
<dbReference type="Gene3D" id="1.20.1250.20">
    <property type="entry name" value="MFS general substrate transporter like domains"/>
    <property type="match status" value="2"/>
</dbReference>
<keyword evidence="2" id="KW-0813">Transport</keyword>
<evidence type="ECO:0000256" key="7">
    <source>
        <dbReference type="SAM" id="Phobius"/>
    </source>
</evidence>
<dbReference type="AlphaFoldDB" id="A0A9W9TS02"/>
<evidence type="ECO:0000256" key="6">
    <source>
        <dbReference type="SAM" id="MobiDB-lite"/>
    </source>
</evidence>
<feature type="transmembrane region" description="Helical" evidence="7">
    <location>
        <begin position="134"/>
        <end position="154"/>
    </location>
</feature>
<feature type="transmembrane region" description="Helical" evidence="7">
    <location>
        <begin position="393"/>
        <end position="413"/>
    </location>
</feature>
<accession>A0A9W9TS02</accession>